<evidence type="ECO:0000313" key="5">
    <source>
        <dbReference type="EMBL" id="GCF95566.1"/>
    </source>
</evidence>
<feature type="binding site" evidence="3">
    <location>
        <position position="80"/>
    </location>
    <ligand>
        <name>Zn(2+)</name>
        <dbReference type="ChEBI" id="CHEBI:29105"/>
        <label>1</label>
    </ligand>
</feature>
<dbReference type="Pfam" id="PF01546">
    <property type="entry name" value="Peptidase_M20"/>
    <property type="match status" value="1"/>
</dbReference>
<feature type="binding site" evidence="3">
    <location>
        <position position="126"/>
    </location>
    <ligand>
        <name>Zn(2+)</name>
        <dbReference type="ChEBI" id="CHEBI:29105"/>
        <label>2</label>
    </ligand>
</feature>
<comment type="cofactor">
    <cofactor evidence="3">
        <name>Zn(2+)</name>
        <dbReference type="ChEBI" id="CHEBI:29105"/>
    </cofactor>
    <text evidence="3">Binds 2 Zn(2+) ions per subunit.</text>
</comment>
<keyword evidence="6" id="KW-1185">Reference proteome</keyword>
<gene>
    <name evidence="5" type="ORF">NRIC_34570</name>
</gene>
<feature type="binding site" evidence="3">
    <location>
        <position position="91"/>
    </location>
    <ligand>
        <name>Zn(2+)</name>
        <dbReference type="ChEBI" id="CHEBI:29105"/>
        <label>2</label>
    </ligand>
</feature>
<organism evidence="5 6">
    <name type="scientific">Enterococcus florum</name>
    <dbReference type="NCBI Taxonomy" id="2480627"/>
    <lineage>
        <taxon>Bacteria</taxon>
        <taxon>Bacillati</taxon>
        <taxon>Bacillota</taxon>
        <taxon>Bacilli</taxon>
        <taxon>Lactobacillales</taxon>
        <taxon>Enterococcaceae</taxon>
        <taxon>Enterococcus</taxon>
    </lineage>
</organism>
<feature type="binding site" evidence="3">
    <location>
        <position position="91"/>
    </location>
    <ligand>
        <name>Zn(2+)</name>
        <dbReference type="ChEBI" id="CHEBI:29105"/>
        <label>1</label>
    </ligand>
</feature>
<dbReference type="Proteomes" id="UP000290567">
    <property type="component" value="Unassembled WGS sequence"/>
</dbReference>
<evidence type="ECO:0000313" key="6">
    <source>
        <dbReference type="Proteomes" id="UP000290567"/>
    </source>
</evidence>
<feature type="binding site" evidence="3">
    <location>
        <position position="188"/>
    </location>
    <ligand>
        <name>Zn(2+)</name>
        <dbReference type="ChEBI" id="CHEBI:29105"/>
        <label>1</label>
    </ligand>
</feature>
<keyword evidence="3" id="KW-0862">Zinc</keyword>
<keyword evidence="3" id="KW-0479">Metal-binding</keyword>
<dbReference type="InterPro" id="IPR010158">
    <property type="entry name" value="Amidase_Cbmase"/>
</dbReference>
<dbReference type="NCBIfam" id="NF006771">
    <property type="entry name" value="PRK09290.1-5"/>
    <property type="match status" value="1"/>
</dbReference>
<feature type="binding site" evidence="3">
    <location>
        <position position="380"/>
    </location>
    <ligand>
        <name>Zn(2+)</name>
        <dbReference type="ChEBI" id="CHEBI:29105"/>
        <label>2</label>
    </ligand>
</feature>
<dbReference type="OrthoDB" id="9808195at2"/>
<dbReference type="InterPro" id="IPR011650">
    <property type="entry name" value="Peptidase_M20_dimer"/>
</dbReference>
<evidence type="ECO:0000256" key="1">
    <source>
        <dbReference type="ARBA" id="ARBA00006153"/>
    </source>
</evidence>
<dbReference type="GO" id="GO:0042803">
    <property type="term" value="F:protein homodimerization activity"/>
    <property type="evidence" value="ECO:0007669"/>
    <property type="project" value="InterPro"/>
</dbReference>
<sequence>MQSLAEKIQATLDWLSSFGADEAGGVSRFLYDKNWQAAQQGLKQKFEEAGMTASFDEVGNLFGRIEGSKYPQETIMSGSHVDTVNQGGTLDGQYGVAAAYLAISFLVETYGQPLRNLEVVSMAEEEGSRFPYVFWGSKNIWGLAERKDVEHTHDLNGVSFVEAMHQAGFDFRKSQTIRKDIKAFLEIHIEQGQILEQQQLPIGIIKNIVGQTCYTITLKGQANHAGTTPMAYRKDAVYGYAKIVTHGIEKAREVGAPLVLTFGQAEVTPNTVNVVPGQVTFSIDCRHPDGQVLKNFREELEKDMRQIAEENGLTIELDLFMDEPPVPMDREMVRVLEKACSEKGIAYQLMDSGGGHDSQIFAAFVPTAMLFVPSIDGISHNPAEATKLEDLTTGVEALISSLYKLAYQE</sequence>
<name>A0A4P5PCK5_9ENTE</name>
<dbReference type="InterPro" id="IPR036264">
    <property type="entry name" value="Bact_exopeptidase_dim_dom"/>
</dbReference>
<dbReference type="GO" id="GO:0047652">
    <property type="term" value="F:allantoate deiminase activity"/>
    <property type="evidence" value="ECO:0007669"/>
    <property type="project" value="InterPro"/>
</dbReference>
<dbReference type="InterPro" id="IPR017591">
    <property type="entry name" value="Allantoate_amidohydrolase"/>
</dbReference>
<dbReference type="AlphaFoldDB" id="A0A4P5PCK5"/>
<dbReference type="Gene3D" id="3.30.70.360">
    <property type="match status" value="1"/>
</dbReference>
<dbReference type="NCBIfam" id="TIGR01879">
    <property type="entry name" value="hydantase"/>
    <property type="match status" value="1"/>
</dbReference>
<dbReference type="PIRSF" id="PIRSF001235">
    <property type="entry name" value="Amidase_carbamoylase"/>
    <property type="match status" value="1"/>
</dbReference>
<comment type="caution">
    <text evidence="5">The sequence shown here is derived from an EMBL/GenBank/DDBJ whole genome shotgun (WGS) entry which is preliminary data.</text>
</comment>
<dbReference type="Gene3D" id="3.40.630.10">
    <property type="entry name" value="Zn peptidases"/>
    <property type="match status" value="1"/>
</dbReference>
<dbReference type="GO" id="GO:0009442">
    <property type="term" value="P:allantoin assimilation pathway"/>
    <property type="evidence" value="ECO:0007669"/>
    <property type="project" value="InterPro"/>
</dbReference>
<dbReference type="SUPFAM" id="SSF55031">
    <property type="entry name" value="Bacterial exopeptidase dimerisation domain"/>
    <property type="match status" value="1"/>
</dbReference>
<dbReference type="CDD" id="cd03884">
    <property type="entry name" value="M20_bAS"/>
    <property type="match status" value="1"/>
</dbReference>
<dbReference type="Pfam" id="PF07687">
    <property type="entry name" value="M20_dimer"/>
    <property type="match status" value="1"/>
</dbReference>
<accession>A0A4P5PCK5</accession>
<evidence type="ECO:0000259" key="4">
    <source>
        <dbReference type="Pfam" id="PF07687"/>
    </source>
</evidence>
<dbReference type="GO" id="GO:0030145">
    <property type="term" value="F:manganese ion binding"/>
    <property type="evidence" value="ECO:0007669"/>
    <property type="project" value="InterPro"/>
</dbReference>
<feature type="domain" description="Peptidase M20 dimerisation" evidence="4">
    <location>
        <begin position="211"/>
        <end position="310"/>
    </location>
</feature>
<protein>
    <submittedName>
        <fullName evidence="5">Zn-dependent hydrolase</fullName>
    </submittedName>
</protein>
<keyword evidence="2 5" id="KW-0378">Hydrolase</keyword>
<evidence type="ECO:0000256" key="2">
    <source>
        <dbReference type="ARBA" id="ARBA00022801"/>
    </source>
</evidence>
<proteinExistence type="inferred from homology"/>
<dbReference type="InterPro" id="IPR002933">
    <property type="entry name" value="Peptidase_M20"/>
</dbReference>
<reference evidence="6" key="1">
    <citation type="submission" date="2019-02" db="EMBL/GenBank/DDBJ databases">
        <title>Draft genome sequence of Enterococcus sp. Gos25-1.</title>
        <authorList>
            <person name="Tanaka N."/>
            <person name="Shiwa Y."/>
            <person name="Fujita N."/>
        </authorList>
    </citation>
    <scope>NUCLEOTIDE SEQUENCE [LARGE SCALE GENOMIC DNA]</scope>
    <source>
        <strain evidence="6">Gos25-1</strain>
    </source>
</reference>
<dbReference type="NCBIfam" id="NF006768">
    <property type="entry name" value="PRK09290.1-1"/>
    <property type="match status" value="1"/>
</dbReference>
<dbReference type="SUPFAM" id="SSF53187">
    <property type="entry name" value="Zn-dependent exopeptidases"/>
    <property type="match status" value="1"/>
</dbReference>
<evidence type="ECO:0000256" key="3">
    <source>
        <dbReference type="PIRSR" id="PIRSR001235-1"/>
    </source>
</evidence>
<dbReference type="PANTHER" id="PTHR32494:SF5">
    <property type="entry name" value="ALLANTOATE AMIDOHYDROLASE"/>
    <property type="match status" value="1"/>
</dbReference>
<dbReference type="PANTHER" id="PTHR32494">
    <property type="entry name" value="ALLANTOATE DEIMINASE-RELATED"/>
    <property type="match status" value="1"/>
</dbReference>
<comment type="similarity">
    <text evidence="1">Belongs to the peptidase M20 family.</text>
</comment>
<dbReference type="RefSeq" id="WP_146623945.1">
    <property type="nucleotide sequence ID" value="NZ_BJCC01000034.1"/>
</dbReference>
<dbReference type="EMBL" id="BJCC01000034">
    <property type="protein sequence ID" value="GCF95566.1"/>
    <property type="molecule type" value="Genomic_DNA"/>
</dbReference>
<dbReference type="NCBIfam" id="TIGR03176">
    <property type="entry name" value="AllC"/>
    <property type="match status" value="1"/>
</dbReference>